<proteinExistence type="predicted"/>
<sequence>MDPLSVAGSIAGLVTIADALFRGVYKYYRTASDASHEIEDLVNRLQSLAGVLHSLKILADALEQDGTQTTIQMTHILNATKLLGEIKERLDKSQSKRSGSKIDAIQQSLKWPFTKTKTKELSEKLSQQQEIISLALHSDSLSNLVKLLSDSKDIKTQLSSVQQGVQNLQELTRVKVDIERQRILDFFLKVNPQPNLDTSIKLRHPGTGNWLTDSPQFQQWIETAGSNIWLSGIPGAGKTVLAGAVIQKALEKGKNSLKVGITFFFCDYKDPKATIASNMLGAMASQLARQNDQAFDELKKLFESLHPEDGLAREPNSDILQDCLEEMFKCFDQIIIVVDGLDECGDNTDEVTRALANMADYSINVSMALASRDEYNIERKLRESFTKIQVGARKEDILLYVGSEIDRRIEDGRLRITNVTLKDEILTTLSTKADGMFRWVTCQLDYLRDCPSDADRRTALSELPPTLYATYERILRRINRGNPRGRRVVQKCLQLISVDHMNLTIDQLRRAVSVPDAVNATLPQDSIIDEEEISRLCSSFIRKSEDGSCFEFSHFTVREFLEREALLRDHDLAGYYLSGATCNATLAQQCLRYLQLREFYHIPEMDKDSQAQHALEIFQDAAAHRWATFEWLYALRHAPQDPTCLELMKSLFHPRKTSAFTLWATYFIADQKLEGERPDLDDLTRAAALVLDPTFRTIHVAAALDLPEICKHLVEVDIKWNTVSAIGSPLECSIGRLPTLLDKPIQASYEIFSIRDTFELVLYATHRPGQSTVLLGTAGSKIQYPLRRFGEWSLMMCAMFFSAGSLDFSPVCSLICMGWVVSDEEAATFEESMACVAQSYPDGYYNGPHTSRERLTASFLDLIGSLNGFRIANTDPGFRVCITAWNTAVKLGCDFTEDITLMDTRVTLSLGALGGKCKLAILKDDVESMQKYLEDGRITGPETDYDSTEGSGYYLLDHAIKNESAKILALLVSRGYDLNKPLPSGNLPIHSALEYGEDTLRFLLESGASHLSRDTDGQNIWHIAAFAFEHGTLSSLLKLAGDTKISALQAQDNDGYTPLTLAIEEAMKETDEDFTEDIATTVSLLLDVSGADPLCWRCAGSPWDLVARYGSAAAVKCLAESGVPLDPINDGQSTPLHVLSEKASKECAELLIELFPTAKDLQHEGRTPMERFIYWCLLQEIVPQEGVVESFVYDDVRTGMIQKKSFLWKHFCTDIVGSKSLEYSENRSTVFDTIIQKLFHMDIIEAYEELNGHSASLPLFGGLSNSRFVGGILPGHRRELISRTKFWASACLGKETIGYVNHLIGYMARDTIHRAANPGWAGTIIPFLDNGVDVHVHSGSSSILIKACQAFECGHRDGATAEPITFIHEAQRSVFEAIVDRVNPDQLNKTKESANECLKRLLAKGDHSGSSWMLEKLVTRGLDPNKPRLAPDGDPLLVHCLWNQATSAAMMLLKLGADPTATGRGDFNALHAAAYHGCLEFIRSLLNKLGEKSMLSLSQKIGNLDLQLEKANTTFPMNALHLASYTGQVECLRFFLDNGLVSNAEYAARGYNCLHFAAIKGHSETSENLCSLGLDVNNPANDGSLPIHFAVRNGHASAVKALLKCGSSARADGFGMTPQMYATKLGYNKILEILDESKPSSESHTAAGESQGREARPKLLLMALESAIETEDMETLERLYNQGCPLDISMPNCDGCSPLIVAIRTRKVAVVQWLLTKRCSVLRVSCRRHGRKAALALAVQGRALTSHLSEILDIGLETAWDLASLGYPLHAAVTGRIHENLRLVIEHIKQNIEKYSLITGNSQENLLEKMVNERGASGDSLLHLAAYNGDLEILETLLDAGADVDALDFAKLTPIQETRHRNIIVRLLAAGSKYGWFDSASWANLATFDWQYFEDIQELIVDQIPHRWTANLRNLPGPIENCFPRPEPIDLGPKLLSSLLQQGVDLNQPNCSQVSFMHRALCCYKSTSYLLNLPQIFDCRPFPWHATGCQLDDLSWMNTCWKLFKRRIPFVDLQRIMNLHPEQGISPLCQAAAIDELEIVDHCLEMGASIDFDGSSYGSALMAACANRRLKAVKHLVRRGASITYCGELGVMSAIEMANGHKKIIAWLLVGQFIEQPKLEYPIYQDPNGVRLLRPWSGILQKPMRLVGGRARQPDESLHDQILYLAVVRDAMRGKALPLHQRDPLEGLSNVVCYQI</sequence>
<gene>
    <name evidence="1" type="ORF">O1611_g4358</name>
</gene>
<accession>A0ACC2JP58</accession>
<protein>
    <submittedName>
        <fullName evidence="1">Uncharacterized protein</fullName>
    </submittedName>
</protein>
<comment type="caution">
    <text evidence="1">The sequence shown here is derived from an EMBL/GenBank/DDBJ whole genome shotgun (WGS) entry which is preliminary data.</text>
</comment>
<evidence type="ECO:0000313" key="2">
    <source>
        <dbReference type="Proteomes" id="UP001153332"/>
    </source>
</evidence>
<dbReference type="EMBL" id="JAPUUL010000812">
    <property type="protein sequence ID" value="KAJ8129274.1"/>
    <property type="molecule type" value="Genomic_DNA"/>
</dbReference>
<dbReference type="Proteomes" id="UP001153332">
    <property type="component" value="Unassembled WGS sequence"/>
</dbReference>
<reference evidence="1" key="1">
    <citation type="submission" date="2022-12" db="EMBL/GenBank/DDBJ databases">
        <title>Genome Sequence of Lasiodiplodia mahajangana.</title>
        <authorList>
            <person name="Buettner E."/>
        </authorList>
    </citation>
    <scope>NUCLEOTIDE SEQUENCE</scope>
    <source>
        <strain evidence="1">VT137</strain>
    </source>
</reference>
<evidence type="ECO:0000313" key="1">
    <source>
        <dbReference type="EMBL" id="KAJ8129274.1"/>
    </source>
</evidence>
<name>A0ACC2JP58_9PEZI</name>
<organism evidence="1 2">
    <name type="scientific">Lasiodiplodia mahajangana</name>
    <dbReference type="NCBI Taxonomy" id="1108764"/>
    <lineage>
        <taxon>Eukaryota</taxon>
        <taxon>Fungi</taxon>
        <taxon>Dikarya</taxon>
        <taxon>Ascomycota</taxon>
        <taxon>Pezizomycotina</taxon>
        <taxon>Dothideomycetes</taxon>
        <taxon>Dothideomycetes incertae sedis</taxon>
        <taxon>Botryosphaeriales</taxon>
        <taxon>Botryosphaeriaceae</taxon>
        <taxon>Lasiodiplodia</taxon>
    </lineage>
</organism>
<keyword evidence="2" id="KW-1185">Reference proteome</keyword>